<dbReference type="RefSeq" id="WP_096600999.1">
    <property type="nucleotide sequence ID" value="NZ_OBEN01000002.1"/>
</dbReference>
<protein>
    <submittedName>
        <fullName evidence="1">Uncharacterized protein</fullName>
    </submittedName>
</protein>
<reference evidence="2" key="1">
    <citation type="submission" date="2017-09" db="EMBL/GenBank/DDBJ databases">
        <authorList>
            <person name="Varghese N."/>
            <person name="Submissions S."/>
        </authorList>
    </citation>
    <scope>NUCLEOTIDE SEQUENCE [LARGE SCALE GENOMIC DNA]</scope>
    <source>
        <strain evidence="2">DSM 2913</strain>
    </source>
</reference>
<dbReference type="AlphaFoldDB" id="A0A285NV26"/>
<accession>A0A285NV26</accession>
<dbReference type="OrthoDB" id="14003at2"/>
<name>A0A285NV26_9AQUI</name>
<gene>
    <name evidence="1" type="ORF">SAMN06265353_0614</name>
</gene>
<sequence>MEFFFFADVYADRHLIDYYIITFKLLDESMVITKEWEGRKYITEIKDWEEFKKNAYDIVLYEFGDEVERFTDIETALRTAYKMAYTEASRKVPKSILPSVGIGAPPLDVIRRVFPVSFEFERFPANIDLFLEKIVKETEEETTRSEFNDDDEIPF</sequence>
<keyword evidence="2" id="KW-1185">Reference proteome</keyword>
<dbReference type="Proteomes" id="UP000218627">
    <property type="component" value="Unassembled WGS sequence"/>
</dbReference>
<evidence type="ECO:0000313" key="2">
    <source>
        <dbReference type="Proteomes" id="UP000218627"/>
    </source>
</evidence>
<proteinExistence type="predicted"/>
<dbReference type="EMBL" id="OBEN01000002">
    <property type="protein sequence ID" value="SNZ13088.1"/>
    <property type="molecule type" value="Genomic_DNA"/>
</dbReference>
<organism evidence="1 2">
    <name type="scientific">Hydrogenobacter hydrogenophilus</name>
    <dbReference type="NCBI Taxonomy" id="35835"/>
    <lineage>
        <taxon>Bacteria</taxon>
        <taxon>Pseudomonadati</taxon>
        <taxon>Aquificota</taxon>
        <taxon>Aquificia</taxon>
        <taxon>Aquificales</taxon>
        <taxon>Aquificaceae</taxon>
        <taxon>Hydrogenobacter</taxon>
    </lineage>
</organism>
<evidence type="ECO:0000313" key="1">
    <source>
        <dbReference type="EMBL" id="SNZ13088.1"/>
    </source>
</evidence>